<dbReference type="AlphaFoldDB" id="A0A4Z2FMC5"/>
<keyword evidence="2" id="KW-1185">Reference proteome</keyword>
<proteinExistence type="predicted"/>
<accession>A0A4Z2FMC5</accession>
<protein>
    <submittedName>
        <fullName evidence="1">Uncharacterized protein</fullName>
    </submittedName>
</protein>
<sequence length="133" mass="14869">MVEYGGYHQAAGKKLLCILKERQRTLLWLARQQQGEAAAVGSVWRSPARSHRRRVDPHLRSSWVSRNLITYLAWTWGNPDLLFLSPPSSLLLVFTAPQSGKLKARGENQVFIGRGATKLAAKLHIIPSQSVLS</sequence>
<gene>
    <name evidence="1" type="ORF">EYF80_047452</name>
</gene>
<evidence type="ECO:0000313" key="1">
    <source>
        <dbReference type="EMBL" id="TNN42387.1"/>
    </source>
</evidence>
<organism evidence="1 2">
    <name type="scientific">Liparis tanakae</name>
    <name type="common">Tanaka's snailfish</name>
    <dbReference type="NCBI Taxonomy" id="230148"/>
    <lineage>
        <taxon>Eukaryota</taxon>
        <taxon>Metazoa</taxon>
        <taxon>Chordata</taxon>
        <taxon>Craniata</taxon>
        <taxon>Vertebrata</taxon>
        <taxon>Euteleostomi</taxon>
        <taxon>Actinopterygii</taxon>
        <taxon>Neopterygii</taxon>
        <taxon>Teleostei</taxon>
        <taxon>Neoteleostei</taxon>
        <taxon>Acanthomorphata</taxon>
        <taxon>Eupercaria</taxon>
        <taxon>Perciformes</taxon>
        <taxon>Cottioidei</taxon>
        <taxon>Cottales</taxon>
        <taxon>Liparidae</taxon>
        <taxon>Liparis</taxon>
    </lineage>
</organism>
<evidence type="ECO:0000313" key="2">
    <source>
        <dbReference type="Proteomes" id="UP000314294"/>
    </source>
</evidence>
<comment type="caution">
    <text evidence="1">The sequence shown here is derived from an EMBL/GenBank/DDBJ whole genome shotgun (WGS) entry which is preliminary data.</text>
</comment>
<reference evidence="1 2" key="1">
    <citation type="submission" date="2019-03" db="EMBL/GenBank/DDBJ databases">
        <title>First draft genome of Liparis tanakae, snailfish: a comprehensive survey of snailfish specific genes.</title>
        <authorList>
            <person name="Kim W."/>
            <person name="Song I."/>
            <person name="Jeong J.-H."/>
            <person name="Kim D."/>
            <person name="Kim S."/>
            <person name="Ryu S."/>
            <person name="Song J.Y."/>
            <person name="Lee S.K."/>
        </authorList>
    </citation>
    <scope>NUCLEOTIDE SEQUENCE [LARGE SCALE GENOMIC DNA]</scope>
    <source>
        <tissue evidence="1">Muscle</tissue>
    </source>
</reference>
<dbReference type="Proteomes" id="UP000314294">
    <property type="component" value="Unassembled WGS sequence"/>
</dbReference>
<dbReference type="EMBL" id="SRLO01001040">
    <property type="protein sequence ID" value="TNN42387.1"/>
    <property type="molecule type" value="Genomic_DNA"/>
</dbReference>
<name>A0A4Z2FMC5_9TELE</name>